<proteinExistence type="inferred from homology"/>
<evidence type="ECO:0000256" key="3">
    <source>
        <dbReference type="ARBA" id="ARBA00022801"/>
    </source>
</evidence>
<dbReference type="EMBL" id="CP000910">
    <property type="protein sequence ID" value="ABY24080.1"/>
    <property type="molecule type" value="Genomic_DNA"/>
</dbReference>
<feature type="domain" description="Epoxide hydrolase N-terminal" evidence="4">
    <location>
        <begin position="6"/>
        <end position="111"/>
    </location>
</feature>
<evidence type="ECO:0000259" key="4">
    <source>
        <dbReference type="Pfam" id="PF06441"/>
    </source>
</evidence>
<dbReference type="InterPro" id="IPR000073">
    <property type="entry name" value="AB_hydrolase_1"/>
</dbReference>
<evidence type="ECO:0000256" key="1">
    <source>
        <dbReference type="ARBA" id="ARBA00010088"/>
    </source>
</evidence>
<dbReference type="InterPro" id="IPR016292">
    <property type="entry name" value="Epoxide_hydrolase"/>
</dbReference>
<dbReference type="GO" id="GO:0097176">
    <property type="term" value="P:epoxide metabolic process"/>
    <property type="evidence" value="ECO:0007669"/>
    <property type="project" value="TreeGrafter"/>
</dbReference>
<dbReference type="eggNOG" id="COG2267">
    <property type="taxonomic scope" value="Bacteria"/>
</dbReference>
<dbReference type="SUPFAM" id="SSF53474">
    <property type="entry name" value="alpha/beta-Hydrolases"/>
    <property type="match status" value="1"/>
</dbReference>
<reference evidence="7" key="1">
    <citation type="journal article" date="2008" name="J. Bacteriol.">
        <title>Genome sequence of the fish pathogen Renibacterium salmoninarum suggests reductive evolution away from an environmental Arthrobacter ancestor.</title>
        <authorList>
            <person name="Wiens G.D."/>
            <person name="Rockey D.D."/>
            <person name="Wu Z."/>
            <person name="Chang J."/>
            <person name="Levy R."/>
            <person name="Crane S."/>
            <person name="Chen D.S."/>
            <person name="Capri G.R."/>
            <person name="Burnett J.R."/>
            <person name="Sudheesh P.S."/>
            <person name="Schipma M.J."/>
            <person name="Burd H."/>
            <person name="Bhattacharyya A."/>
            <person name="Rhodes L.D."/>
            <person name="Kaul R."/>
            <person name="Strom M.S."/>
        </authorList>
    </citation>
    <scope>NUCLEOTIDE SEQUENCE [LARGE SCALE GENOMIC DNA]</scope>
    <source>
        <strain evidence="7">ATCC 33209 / DSM 20767 / JCM 11484 / NBRC 15589 / NCIMB 2235</strain>
    </source>
</reference>
<keyword evidence="7" id="KW-1185">Reference proteome</keyword>
<dbReference type="InterPro" id="IPR010497">
    <property type="entry name" value="Epoxide_hydro_N"/>
</dbReference>
<dbReference type="KEGG" id="rsa:RSal33209_2350"/>
<dbReference type="AlphaFoldDB" id="A9WR71"/>
<dbReference type="HOGENOM" id="CLU_019414_0_1_11"/>
<protein>
    <submittedName>
        <fullName evidence="6">Epoxide hydrolase</fullName>
        <ecNumber evidence="6">3.3.2.10</ecNumber>
    </submittedName>
</protein>
<comment type="similarity">
    <text evidence="1">Belongs to the peptidase S33 family.</text>
</comment>
<dbReference type="PANTHER" id="PTHR21661">
    <property type="entry name" value="EPOXIDE HYDROLASE 1-RELATED"/>
    <property type="match status" value="1"/>
</dbReference>
<dbReference type="Pfam" id="PF06441">
    <property type="entry name" value="EHN"/>
    <property type="match status" value="1"/>
</dbReference>
<keyword evidence="2" id="KW-0058">Aromatic hydrocarbons catabolism</keyword>
<evidence type="ECO:0000313" key="7">
    <source>
        <dbReference type="Proteomes" id="UP000002007"/>
    </source>
</evidence>
<dbReference type="EC" id="3.3.2.10" evidence="6"/>
<dbReference type="InterPro" id="IPR029058">
    <property type="entry name" value="AB_hydrolase_fold"/>
</dbReference>
<dbReference type="PANTHER" id="PTHR21661:SF35">
    <property type="entry name" value="EPOXIDE HYDROLASE"/>
    <property type="match status" value="1"/>
</dbReference>
<evidence type="ECO:0000313" key="6">
    <source>
        <dbReference type="EMBL" id="ABY24080.1"/>
    </source>
</evidence>
<feature type="domain" description="AB hydrolase-1" evidence="5">
    <location>
        <begin position="116"/>
        <end position="293"/>
    </location>
</feature>
<organism evidence="6 7">
    <name type="scientific">Renibacterium salmoninarum (strain ATCC 33209 / DSM 20767 / JCM 11484 / NBRC 15589 / NCIMB 2235)</name>
    <dbReference type="NCBI Taxonomy" id="288705"/>
    <lineage>
        <taxon>Bacteria</taxon>
        <taxon>Bacillati</taxon>
        <taxon>Actinomycetota</taxon>
        <taxon>Actinomycetes</taxon>
        <taxon>Micrococcales</taxon>
        <taxon>Micrococcaceae</taxon>
        <taxon>Renibacterium</taxon>
    </lineage>
</organism>
<dbReference type="PIRSF" id="PIRSF001112">
    <property type="entry name" value="Epoxide_hydrolase"/>
    <property type="match status" value="1"/>
</dbReference>
<accession>A9WR71</accession>
<gene>
    <name evidence="6" type="ordered locus">RSal33209_2350</name>
</gene>
<evidence type="ECO:0000259" key="5">
    <source>
        <dbReference type="Pfam" id="PF12697"/>
    </source>
</evidence>
<dbReference type="GO" id="GO:0004301">
    <property type="term" value="F:epoxide hydrolase activity"/>
    <property type="evidence" value="ECO:0007669"/>
    <property type="project" value="UniProtKB-EC"/>
</dbReference>
<dbReference type="Pfam" id="PF12697">
    <property type="entry name" value="Abhydrolase_6"/>
    <property type="match status" value="1"/>
</dbReference>
<dbReference type="Proteomes" id="UP000002007">
    <property type="component" value="Chromosome"/>
</dbReference>
<dbReference type="Gene3D" id="3.40.50.1820">
    <property type="entry name" value="alpha/beta hydrolase"/>
    <property type="match status" value="1"/>
</dbReference>
<dbReference type="STRING" id="288705.RSal33209_2350"/>
<keyword evidence="3 6" id="KW-0378">Hydrolase</keyword>
<evidence type="ECO:0000256" key="2">
    <source>
        <dbReference type="ARBA" id="ARBA00022797"/>
    </source>
</evidence>
<sequence>MIMGRVEPFSIEFSDHELTELLSRVGQTANDLADGVSNWKCPRDQAHFEQLCQYWSHEFNWKKQQQNLNQIPQFTLNIDGVRVHFVHVRAVGGNGVPLLLAHSCPGTFLEYVPAISMLTDQRRHGLTGPAFDVVIPSIPGFGFSERPRGSTWSYAHTAKLWHRLMDELGYSRIAAVGTGFGAGIVTMMAQQQPKRLIGIYLNSLDVSRPPCASQALSTAEMLSLAQSDAWENAEVSVDTGPMAKSNMLSFALTESPIGIAAWIVQQWRVWAGPEADLSDRRDYYALLTMLSLYWLTGTVGSSLLDYYDNRAEPPLLEPGTKIDVPTSATVFSDPGSCRSREWMTELYQLESLIEVPRVGRFGVSHDPQCLSSGIGGLVQKVMSRDGNASLYFGGEA</sequence>
<name>A9WR71_RENSM</name>